<keyword evidence="1" id="KW-0645">Protease</keyword>
<proteinExistence type="inferred from homology"/>
<keyword evidence="1 2" id="KW-0121">Carboxypeptidase</keyword>
<comment type="function">
    <text evidence="1">Broad specificity carboxypetidase that releases amino acids sequentially from the C-terminus, including neutral, aromatic, polar and basic residues.</text>
</comment>
<dbReference type="PANTHER" id="PTHR34217:SF1">
    <property type="entry name" value="CARBOXYPEPTIDASE 1"/>
    <property type="match status" value="1"/>
</dbReference>
<evidence type="ECO:0000313" key="2">
    <source>
        <dbReference type="EMBL" id="MDJ1130341.1"/>
    </source>
</evidence>
<dbReference type="SUPFAM" id="SSF55486">
    <property type="entry name" value="Metalloproteases ('zincins'), catalytic domain"/>
    <property type="match status" value="1"/>
</dbReference>
<keyword evidence="3" id="KW-1185">Reference proteome</keyword>
<evidence type="ECO:0000256" key="1">
    <source>
        <dbReference type="PIRNR" id="PIRNR006615"/>
    </source>
</evidence>
<dbReference type="Pfam" id="PF02074">
    <property type="entry name" value="Peptidase_M32"/>
    <property type="match status" value="1"/>
</dbReference>
<comment type="catalytic activity">
    <reaction evidence="1">
        <text>Release of a C-terminal amino acid with broad specificity, except for -Pro.</text>
        <dbReference type="EC" id="3.4.17.19"/>
    </reaction>
</comment>
<dbReference type="EMBL" id="JASJEX010000005">
    <property type="protein sequence ID" value="MDJ1130341.1"/>
    <property type="molecule type" value="Genomic_DNA"/>
</dbReference>
<accession>A0ABT6ZMQ3</accession>
<dbReference type="Gene3D" id="1.10.1370.30">
    <property type="match status" value="1"/>
</dbReference>
<gene>
    <name evidence="2" type="ORF">QJ043_09660</name>
</gene>
<dbReference type="PIRSF" id="PIRSF006615">
    <property type="entry name" value="Zn_crbxpep_Taq"/>
    <property type="match status" value="1"/>
</dbReference>
<comment type="similarity">
    <text evidence="1">Belongs to the peptidase M32 family.</text>
</comment>
<keyword evidence="1" id="KW-0479">Metal-binding</keyword>
<dbReference type="RefSeq" id="WP_283713423.1">
    <property type="nucleotide sequence ID" value="NZ_JASJEW010000004.1"/>
</dbReference>
<dbReference type="PRINTS" id="PR00998">
    <property type="entry name" value="CRBOXYPTASET"/>
</dbReference>
<dbReference type="CDD" id="cd06460">
    <property type="entry name" value="M32_Taq"/>
    <property type="match status" value="1"/>
</dbReference>
<keyword evidence="1" id="KW-0482">Metalloprotease</keyword>
<dbReference type="Proteomes" id="UP001431693">
    <property type="component" value="Unassembled WGS sequence"/>
</dbReference>
<dbReference type="GO" id="GO:0004180">
    <property type="term" value="F:carboxypeptidase activity"/>
    <property type="evidence" value="ECO:0007669"/>
    <property type="project" value="UniProtKB-KW"/>
</dbReference>
<dbReference type="EC" id="3.4.17.19" evidence="1"/>
<sequence>MSTDLQVASALDALNDIEKRRYALYYALASIGWLAETADPPKATPGRGEALAELDARYNELLTGPELGAALDVLRDADGLTWQQRAQVRVASRDRAEQSAIPPELAARWCKLTNEATAAWLEAKANNRWEAFEPYLDRLVALAKERCERIDPGRDPYDVALDQNEHGTDRAFYDAFFAELRETVVPLVHAVERAPQISADCVRGTFDRAGQWELTRDLAFSEGVDPEKLVLAETEHPFSEGIDSDHVFIATHIYPDDVLSGVFSVLHEGGHAMYEAGVDPAFNYTCLRGGTSMGVHESQSRFFENMVGRSRAYAPRLLAAMATHFPDQMRDVTAHELYKACNRSQPSLVRTEADELTYPLHIMVRYEVEQALFAGEVTAAGVPALWAEKYRQYLGIEVPDDRRGALQDVHWSQGMFGYFPTYALGSAYAAQFAHAMAQDLAAAGTPFHDVLASGDLAPVRAWLERNVWQWGRAKEPAQIVADACGEPFDPGHYTRYLTDKFSALYHLG</sequence>
<keyword evidence="1 2" id="KW-0378">Hydrolase</keyword>
<reference evidence="2" key="1">
    <citation type="submission" date="2023-05" db="EMBL/GenBank/DDBJ databases">
        <title>[olsenella] sp. nov., isolated from a pig farm feces dump.</title>
        <authorList>
            <person name="Chang Y.-H."/>
        </authorList>
    </citation>
    <scope>NUCLEOTIDE SEQUENCE</scope>
    <source>
        <strain evidence="2">YH-ols2217</strain>
    </source>
</reference>
<organism evidence="2 3">
    <name type="scientific">Kribbibacterium absianum</name>
    <dbReference type="NCBI Taxonomy" id="3044210"/>
    <lineage>
        <taxon>Bacteria</taxon>
        <taxon>Bacillati</taxon>
        <taxon>Actinomycetota</taxon>
        <taxon>Coriobacteriia</taxon>
        <taxon>Coriobacteriales</taxon>
        <taxon>Kribbibacteriaceae</taxon>
        <taxon>Kribbibacterium</taxon>
    </lineage>
</organism>
<dbReference type="InterPro" id="IPR001333">
    <property type="entry name" value="Peptidase_M32_Taq"/>
</dbReference>
<dbReference type="PANTHER" id="PTHR34217">
    <property type="entry name" value="METAL-DEPENDENT CARBOXYPEPTIDASE"/>
    <property type="match status" value="1"/>
</dbReference>
<evidence type="ECO:0000313" key="3">
    <source>
        <dbReference type="Proteomes" id="UP001431693"/>
    </source>
</evidence>
<comment type="caution">
    <text evidence="2">The sequence shown here is derived from an EMBL/GenBank/DDBJ whole genome shotgun (WGS) entry which is preliminary data.</text>
</comment>
<name>A0ABT6ZMQ3_9ACTN</name>
<dbReference type="PROSITE" id="PS52034">
    <property type="entry name" value="PEPTIDASE_M32"/>
    <property type="match status" value="1"/>
</dbReference>
<protein>
    <recommendedName>
        <fullName evidence="1">Metal-dependent carboxypeptidase</fullName>
        <ecNumber evidence="1">3.4.17.19</ecNumber>
    </recommendedName>
</protein>